<dbReference type="EMBL" id="QFPW01000001">
    <property type="protein sequence ID" value="PZQ52632.1"/>
    <property type="molecule type" value="Genomic_DNA"/>
</dbReference>
<evidence type="ECO:0000256" key="1">
    <source>
        <dbReference type="SAM" id="Phobius"/>
    </source>
</evidence>
<feature type="transmembrane region" description="Helical" evidence="1">
    <location>
        <begin position="119"/>
        <end position="137"/>
    </location>
</feature>
<reference evidence="2 3" key="1">
    <citation type="submission" date="2017-08" db="EMBL/GenBank/DDBJ databases">
        <title>Infants hospitalized years apart are colonized by the same room-sourced microbial strains.</title>
        <authorList>
            <person name="Brooks B."/>
            <person name="Olm M.R."/>
            <person name="Firek B.A."/>
            <person name="Baker R."/>
            <person name="Thomas B.C."/>
            <person name="Morowitz M.J."/>
            <person name="Banfield J.F."/>
        </authorList>
    </citation>
    <scope>NUCLEOTIDE SEQUENCE [LARGE SCALE GENOMIC DNA]</scope>
    <source>
        <strain evidence="2">S2_005_002_R2_34</strain>
    </source>
</reference>
<proteinExistence type="predicted"/>
<dbReference type="AlphaFoldDB" id="A0A2W5NGK1"/>
<name>A0A2W5NGK1_RHOSU</name>
<organism evidence="2 3">
    <name type="scientific">Rhodovulum sulfidophilum</name>
    <name type="common">Rhodobacter sulfidophilus</name>
    <dbReference type="NCBI Taxonomy" id="35806"/>
    <lineage>
        <taxon>Bacteria</taxon>
        <taxon>Pseudomonadati</taxon>
        <taxon>Pseudomonadota</taxon>
        <taxon>Alphaproteobacteria</taxon>
        <taxon>Rhodobacterales</taxon>
        <taxon>Paracoccaceae</taxon>
        <taxon>Rhodovulum</taxon>
    </lineage>
</organism>
<sequence>MEPTHPHSGEFEHVRVIIGVVTGLAMTRLMSGLAGFVQHPAHRAVYPTHLGWAIYMLLGVMHFWWFEFALGQTPVWTFELYLFLICYAAAFYFTCALLFPDRLDEYRGYADYFHARQAWFYGFLAGLAALDLVDSWLKGPAHFQALGPFYPYRQGAIILVALVAIFVRDRRFHHAFVVVALVAEVWWILSRFRFLG</sequence>
<comment type="caution">
    <text evidence="2">The sequence shown here is derived from an EMBL/GenBank/DDBJ whole genome shotgun (WGS) entry which is preliminary data.</text>
</comment>
<keyword evidence="1" id="KW-0472">Membrane</keyword>
<evidence type="ECO:0000313" key="2">
    <source>
        <dbReference type="EMBL" id="PZQ52632.1"/>
    </source>
</evidence>
<dbReference type="Proteomes" id="UP000249185">
    <property type="component" value="Unassembled WGS sequence"/>
</dbReference>
<accession>A0A2W5NGK1</accession>
<feature type="transmembrane region" description="Helical" evidence="1">
    <location>
        <begin position="149"/>
        <end position="167"/>
    </location>
</feature>
<keyword evidence="1" id="KW-0812">Transmembrane</keyword>
<feature type="transmembrane region" description="Helical" evidence="1">
    <location>
        <begin position="49"/>
        <end position="66"/>
    </location>
</feature>
<evidence type="ECO:0000313" key="3">
    <source>
        <dbReference type="Proteomes" id="UP000249185"/>
    </source>
</evidence>
<protein>
    <submittedName>
        <fullName evidence="2">Uncharacterized protein</fullName>
    </submittedName>
</protein>
<feature type="transmembrane region" description="Helical" evidence="1">
    <location>
        <begin position="78"/>
        <end position="99"/>
    </location>
</feature>
<gene>
    <name evidence="2" type="ORF">DI556_03020</name>
</gene>
<feature type="transmembrane region" description="Helical" evidence="1">
    <location>
        <begin position="16"/>
        <end position="37"/>
    </location>
</feature>
<feature type="transmembrane region" description="Helical" evidence="1">
    <location>
        <begin position="172"/>
        <end position="189"/>
    </location>
</feature>
<keyword evidence="1" id="KW-1133">Transmembrane helix</keyword>